<evidence type="ECO:0000256" key="1">
    <source>
        <dbReference type="ARBA" id="ARBA00023015"/>
    </source>
</evidence>
<comment type="caution">
    <text evidence="7">The sequence shown here is derived from an EMBL/GenBank/DDBJ whole genome shotgun (WGS) entry which is preliminary data.</text>
</comment>
<evidence type="ECO:0000256" key="5">
    <source>
        <dbReference type="SAM" id="MobiDB-lite"/>
    </source>
</evidence>
<dbReference type="InterPro" id="IPR004111">
    <property type="entry name" value="Repressor_TetR_C"/>
</dbReference>
<dbReference type="PANTHER" id="PTHR30055:SF151">
    <property type="entry name" value="TRANSCRIPTIONAL REGULATORY PROTEIN"/>
    <property type="match status" value="1"/>
</dbReference>
<organism evidence="7 8">
    <name type="scientific">Nocardia carnea</name>
    <dbReference type="NCBI Taxonomy" id="37328"/>
    <lineage>
        <taxon>Bacteria</taxon>
        <taxon>Bacillati</taxon>
        <taxon>Actinomycetota</taxon>
        <taxon>Actinomycetes</taxon>
        <taxon>Mycobacteriales</taxon>
        <taxon>Nocardiaceae</taxon>
        <taxon>Nocardia</taxon>
    </lineage>
</organism>
<dbReference type="EMBL" id="JBIRUQ010000001">
    <property type="protein sequence ID" value="MFI1460703.1"/>
    <property type="molecule type" value="Genomic_DNA"/>
</dbReference>
<protein>
    <submittedName>
        <fullName evidence="7">TetR/AcrR family transcriptional regulator</fullName>
    </submittedName>
</protein>
<proteinExistence type="predicted"/>
<sequence length="275" mass="30097">MNDTRAGPFRSQDRSDDQRGVRRARPLTRVTVLAAALEIIDRDSVEQLTMRRLGKRLGHDPMAPYRHAADKSALLDGVTEFVLEQLRVDIEDPDWRHQLRAVARDFRRLAVAHPHVVPLLATHPLVTPLGRRPLGTLRPMERILELLIRAEFSGSDALFIHRALFGFLYGHALNELHEIVDRPEEGTDLPRLGMDHLPIGEFPLLRGLAAEQAGYDGGAELERGLDILITGLSATLTPAAPQPEQSSGPDAPRHRAAGASSGPGRTAAPEPGNGA</sequence>
<keyword evidence="2 4" id="KW-0238">DNA-binding</keyword>
<dbReference type="GeneID" id="93505108"/>
<evidence type="ECO:0000313" key="7">
    <source>
        <dbReference type="EMBL" id="MFI1460703.1"/>
    </source>
</evidence>
<dbReference type="SUPFAM" id="SSF48498">
    <property type="entry name" value="Tetracyclin repressor-like, C-terminal domain"/>
    <property type="match status" value="1"/>
</dbReference>
<dbReference type="RefSeq" id="WP_081595513.1">
    <property type="nucleotide sequence ID" value="NZ_JBIRUQ010000001.1"/>
</dbReference>
<dbReference type="Gene3D" id="1.10.357.10">
    <property type="entry name" value="Tetracycline Repressor, domain 2"/>
    <property type="match status" value="1"/>
</dbReference>
<accession>A0ABW7TKS1</accession>
<gene>
    <name evidence="7" type="ORF">ACH4WX_08255</name>
</gene>
<evidence type="ECO:0000259" key="6">
    <source>
        <dbReference type="PROSITE" id="PS50977"/>
    </source>
</evidence>
<feature type="compositionally biased region" description="Basic and acidic residues" evidence="5">
    <location>
        <begin position="11"/>
        <end position="20"/>
    </location>
</feature>
<feature type="DNA-binding region" description="H-T-H motif" evidence="4">
    <location>
        <begin position="49"/>
        <end position="68"/>
    </location>
</feature>
<dbReference type="InterPro" id="IPR009057">
    <property type="entry name" value="Homeodomain-like_sf"/>
</dbReference>
<evidence type="ECO:0000256" key="4">
    <source>
        <dbReference type="PROSITE-ProRule" id="PRU00335"/>
    </source>
</evidence>
<feature type="region of interest" description="Disordered" evidence="5">
    <location>
        <begin position="1"/>
        <end position="22"/>
    </location>
</feature>
<keyword evidence="8" id="KW-1185">Reference proteome</keyword>
<keyword evidence="3" id="KW-0804">Transcription</keyword>
<feature type="region of interest" description="Disordered" evidence="5">
    <location>
        <begin position="236"/>
        <end position="275"/>
    </location>
</feature>
<keyword evidence="1" id="KW-0805">Transcription regulation</keyword>
<dbReference type="PANTHER" id="PTHR30055">
    <property type="entry name" value="HTH-TYPE TRANSCRIPTIONAL REGULATOR RUTR"/>
    <property type="match status" value="1"/>
</dbReference>
<dbReference type="Pfam" id="PF02909">
    <property type="entry name" value="TetR_C_1"/>
    <property type="match status" value="1"/>
</dbReference>
<feature type="domain" description="HTH tetR-type" evidence="6">
    <location>
        <begin position="26"/>
        <end position="86"/>
    </location>
</feature>
<dbReference type="Gene3D" id="1.10.10.60">
    <property type="entry name" value="Homeodomain-like"/>
    <property type="match status" value="1"/>
</dbReference>
<dbReference type="PROSITE" id="PS50977">
    <property type="entry name" value="HTH_TETR_2"/>
    <property type="match status" value="1"/>
</dbReference>
<dbReference type="InterPro" id="IPR050109">
    <property type="entry name" value="HTH-type_TetR-like_transc_reg"/>
</dbReference>
<dbReference type="SUPFAM" id="SSF46689">
    <property type="entry name" value="Homeodomain-like"/>
    <property type="match status" value="1"/>
</dbReference>
<evidence type="ECO:0000256" key="2">
    <source>
        <dbReference type="ARBA" id="ARBA00023125"/>
    </source>
</evidence>
<reference evidence="7 8" key="1">
    <citation type="submission" date="2024-10" db="EMBL/GenBank/DDBJ databases">
        <title>The Natural Products Discovery Center: Release of the First 8490 Sequenced Strains for Exploring Actinobacteria Biosynthetic Diversity.</title>
        <authorList>
            <person name="Kalkreuter E."/>
            <person name="Kautsar S.A."/>
            <person name="Yang D."/>
            <person name="Bader C.D."/>
            <person name="Teijaro C.N."/>
            <person name="Fluegel L."/>
            <person name="Davis C.M."/>
            <person name="Simpson J.R."/>
            <person name="Lauterbach L."/>
            <person name="Steele A.D."/>
            <person name="Gui C."/>
            <person name="Meng S."/>
            <person name="Li G."/>
            <person name="Viehrig K."/>
            <person name="Ye F."/>
            <person name="Su P."/>
            <person name="Kiefer A.F."/>
            <person name="Nichols A."/>
            <person name="Cepeda A.J."/>
            <person name="Yan W."/>
            <person name="Fan B."/>
            <person name="Jiang Y."/>
            <person name="Adhikari A."/>
            <person name="Zheng C.-J."/>
            <person name="Schuster L."/>
            <person name="Cowan T.M."/>
            <person name="Smanski M.J."/>
            <person name="Chevrette M.G."/>
            <person name="De Carvalho L.P.S."/>
            <person name="Shen B."/>
        </authorList>
    </citation>
    <scope>NUCLEOTIDE SEQUENCE [LARGE SCALE GENOMIC DNA]</scope>
    <source>
        <strain evidence="7 8">NPDC020568</strain>
    </source>
</reference>
<evidence type="ECO:0000256" key="3">
    <source>
        <dbReference type="ARBA" id="ARBA00023163"/>
    </source>
</evidence>
<dbReference type="InterPro" id="IPR001647">
    <property type="entry name" value="HTH_TetR"/>
</dbReference>
<name>A0ABW7TKS1_9NOCA</name>
<dbReference type="Proteomes" id="UP001611263">
    <property type="component" value="Unassembled WGS sequence"/>
</dbReference>
<evidence type="ECO:0000313" key="8">
    <source>
        <dbReference type="Proteomes" id="UP001611263"/>
    </source>
</evidence>
<dbReference type="InterPro" id="IPR036271">
    <property type="entry name" value="Tet_transcr_reg_TetR-rel_C_sf"/>
</dbReference>